<protein>
    <submittedName>
        <fullName evidence="1">YheC/YheD family protein</fullName>
    </submittedName>
</protein>
<dbReference type="Gene3D" id="3.30.470.20">
    <property type="entry name" value="ATP-grasp fold, B domain"/>
    <property type="match status" value="1"/>
</dbReference>
<sequence>MGQLSWSKWSKHKVLKESAEVFAHLPETRWMTEKSFWKLLNKYKEIILKPSSKSGGSGVVQVSSEDGVRFEVHSGRYKKQVSGKNALIAYVQKLSSPHYIIQRRIPLAQVHGRPFDLRIMVQRKKNADWNVTGRLAKIAGKGYIITNTIRSNGYVLPVEQAIQRSNLKQQRRIKGVLSEIDRVALMAADQLRRFYPGIRTIGLDMGLDVRGKAWIIEANFTPMTSLFLKLKDKSMYQKILTYK</sequence>
<evidence type="ECO:0000313" key="2">
    <source>
        <dbReference type="Proteomes" id="UP000564644"/>
    </source>
</evidence>
<dbReference type="InterPro" id="IPR026838">
    <property type="entry name" value="YheC/D"/>
</dbReference>
<proteinExistence type="predicted"/>
<dbReference type="Pfam" id="PF14398">
    <property type="entry name" value="ATPgrasp_YheCD"/>
    <property type="match status" value="1"/>
</dbReference>
<comment type="caution">
    <text evidence="1">The sequence shown here is derived from an EMBL/GenBank/DDBJ whole genome shotgun (WGS) entry which is preliminary data.</text>
</comment>
<dbReference type="RefSeq" id="WP_185130372.1">
    <property type="nucleotide sequence ID" value="NZ_JACJVO010000021.1"/>
</dbReference>
<evidence type="ECO:0000313" key="1">
    <source>
        <dbReference type="EMBL" id="MBB6732713.1"/>
    </source>
</evidence>
<keyword evidence="2" id="KW-1185">Reference proteome</keyword>
<dbReference type="AlphaFoldDB" id="A0A7X0VY94"/>
<dbReference type="EMBL" id="JACJVO010000021">
    <property type="protein sequence ID" value="MBB6732713.1"/>
    <property type="molecule type" value="Genomic_DNA"/>
</dbReference>
<gene>
    <name evidence="1" type="ORF">H7C18_17465</name>
</gene>
<reference evidence="1 2" key="1">
    <citation type="submission" date="2020-08" db="EMBL/GenBank/DDBJ databases">
        <title>Cohnella phylogeny.</title>
        <authorList>
            <person name="Dunlap C."/>
        </authorList>
    </citation>
    <scope>NUCLEOTIDE SEQUENCE [LARGE SCALE GENOMIC DNA]</scope>
    <source>
        <strain evidence="1 2">CBP 2801</strain>
    </source>
</reference>
<dbReference type="Proteomes" id="UP000564644">
    <property type="component" value="Unassembled WGS sequence"/>
</dbReference>
<dbReference type="SUPFAM" id="SSF56059">
    <property type="entry name" value="Glutathione synthetase ATP-binding domain-like"/>
    <property type="match status" value="1"/>
</dbReference>
<organism evidence="1 2">
    <name type="scientific">Cohnella zeiphila</name>
    <dbReference type="NCBI Taxonomy" id="2761120"/>
    <lineage>
        <taxon>Bacteria</taxon>
        <taxon>Bacillati</taxon>
        <taxon>Bacillota</taxon>
        <taxon>Bacilli</taxon>
        <taxon>Bacillales</taxon>
        <taxon>Paenibacillaceae</taxon>
        <taxon>Cohnella</taxon>
    </lineage>
</organism>
<accession>A0A7X0VY94</accession>
<name>A0A7X0VY94_9BACL</name>